<keyword evidence="2" id="KW-1185">Reference proteome</keyword>
<accession>A0ABS9I380</accession>
<sequence length="65" mass="7159">MTYTDIMKQTDYESAARTYVMEKYGALVAQTFPILSSILIRGIIAGKPESMVLAEVLAGYSLKPL</sequence>
<dbReference type="RefSeq" id="WP_237251433.1">
    <property type="nucleotide sequence ID" value="NZ_JAKJXE010000004.1"/>
</dbReference>
<name>A0ABS9I380_9PSED</name>
<evidence type="ECO:0000313" key="2">
    <source>
        <dbReference type="Proteomes" id="UP001162905"/>
    </source>
</evidence>
<dbReference type="EMBL" id="JAKJXH010000006">
    <property type="protein sequence ID" value="MCF7542250.1"/>
    <property type="molecule type" value="Genomic_DNA"/>
</dbReference>
<protein>
    <submittedName>
        <fullName evidence="1">Uncharacterized protein</fullName>
    </submittedName>
</protein>
<comment type="caution">
    <text evidence="1">The sequence shown here is derived from an EMBL/GenBank/DDBJ whole genome shotgun (WGS) entry which is preliminary data.</text>
</comment>
<reference evidence="1" key="1">
    <citation type="submission" date="2022-01" db="EMBL/GenBank/DDBJ databases">
        <title>Pseudomonas sp. nov. isolated from Antarctic regolith.</title>
        <authorList>
            <person name="Novakova D."/>
            <person name="Sedlar K."/>
        </authorList>
    </citation>
    <scope>NUCLEOTIDE SEQUENCE</scope>
    <source>
        <strain evidence="1">P2647</strain>
    </source>
</reference>
<organism evidence="1 2">
    <name type="scientific">Pseudomonas petrae</name>
    <dbReference type="NCBI Taxonomy" id="2912190"/>
    <lineage>
        <taxon>Bacteria</taxon>
        <taxon>Pseudomonadati</taxon>
        <taxon>Pseudomonadota</taxon>
        <taxon>Gammaproteobacteria</taxon>
        <taxon>Pseudomonadales</taxon>
        <taxon>Pseudomonadaceae</taxon>
        <taxon>Pseudomonas</taxon>
    </lineage>
</organism>
<proteinExistence type="predicted"/>
<dbReference type="Proteomes" id="UP001162905">
    <property type="component" value="Unassembled WGS sequence"/>
</dbReference>
<evidence type="ECO:0000313" key="1">
    <source>
        <dbReference type="EMBL" id="MCF7542250.1"/>
    </source>
</evidence>
<gene>
    <name evidence="1" type="ORF">L4G47_08440</name>
</gene>